<reference evidence="1" key="2">
    <citation type="submission" date="2025-08" db="UniProtKB">
        <authorList>
            <consortium name="Ensembl"/>
        </authorList>
    </citation>
    <scope>IDENTIFICATION</scope>
</reference>
<dbReference type="Pfam" id="PF15680">
    <property type="entry name" value="OFCC1"/>
    <property type="match status" value="1"/>
</dbReference>
<reference evidence="1" key="3">
    <citation type="submission" date="2025-09" db="UniProtKB">
        <authorList>
            <consortium name="Ensembl"/>
        </authorList>
    </citation>
    <scope>IDENTIFICATION</scope>
</reference>
<proteinExistence type="predicted"/>
<protein>
    <submittedName>
        <fullName evidence="1">Uncharacterized protein</fullName>
    </submittedName>
</protein>
<accession>A0A5F8HDE1</accession>
<sequence>MAKEDGATREGIENPAFNISRTDLSAYQTSEEKVIKHDKPDSTLAAHPQKLRLQACAQPRGVISILIMLTLSDSCCVSDLTWAFHSQHHTFQPSLSAHASRRKQGMLTYIKPQLLGSYSSPLNCSDDSFPWASSCSKSLSLTR</sequence>
<evidence type="ECO:0000313" key="2">
    <source>
        <dbReference type="Proteomes" id="UP000002280"/>
    </source>
</evidence>
<name>A0A5F8HDE1_MONDO</name>
<reference evidence="1 2" key="1">
    <citation type="journal article" date="2007" name="Nature">
        <title>Genome of the marsupial Monodelphis domestica reveals innovation in non-coding sequences.</title>
        <authorList>
            <person name="Mikkelsen T.S."/>
            <person name="Wakefield M.J."/>
            <person name="Aken B."/>
            <person name="Amemiya C.T."/>
            <person name="Chang J.L."/>
            <person name="Duke S."/>
            <person name="Garber M."/>
            <person name="Gentles A.J."/>
            <person name="Goodstadt L."/>
            <person name="Heger A."/>
            <person name="Jurka J."/>
            <person name="Kamal M."/>
            <person name="Mauceli E."/>
            <person name="Searle S.M."/>
            <person name="Sharpe T."/>
            <person name="Baker M.L."/>
            <person name="Batzer M.A."/>
            <person name="Benos P.V."/>
            <person name="Belov K."/>
            <person name="Clamp M."/>
            <person name="Cook A."/>
            <person name="Cuff J."/>
            <person name="Das R."/>
            <person name="Davidow L."/>
            <person name="Deakin J.E."/>
            <person name="Fazzari M.J."/>
            <person name="Glass J.L."/>
            <person name="Grabherr M."/>
            <person name="Greally J.M."/>
            <person name="Gu W."/>
            <person name="Hore T.A."/>
            <person name="Huttley G.A."/>
            <person name="Kleber M."/>
            <person name="Jirtle R.L."/>
            <person name="Koina E."/>
            <person name="Lee J.T."/>
            <person name="Mahony S."/>
            <person name="Marra M.A."/>
            <person name="Miller R.D."/>
            <person name="Nicholls R.D."/>
            <person name="Oda M."/>
            <person name="Papenfuss A.T."/>
            <person name="Parra Z.E."/>
            <person name="Pollock D.D."/>
            <person name="Ray D.A."/>
            <person name="Schein J.E."/>
            <person name="Speed T.P."/>
            <person name="Thompson K."/>
            <person name="VandeBerg J.L."/>
            <person name="Wade C.M."/>
            <person name="Walker J.A."/>
            <person name="Waters P.D."/>
            <person name="Webber C."/>
            <person name="Weidman J.R."/>
            <person name="Xie X."/>
            <person name="Zody M.C."/>
            <person name="Baldwin J."/>
            <person name="Abdouelleil A."/>
            <person name="Abdulkadir J."/>
            <person name="Abebe A."/>
            <person name="Abera B."/>
            <person name="Abreu J."/>
            <person name="Acer S.C."/>
            <person name="Aftuck L."/>
            <person name="Alexander A."/>
            <person name="An P."/>
            <person name="Anderson E."/>
            <person name="Anderson S."/>
            <person name="Arachi H."/>
            <person name="Azer M."/>
            <person name="Bachantsang P."/>
            <person name="Barry A."/>
            <person name="Bayul T."/>
            <person name="Berlin A."/>
            <person name="Bessette D."/>
            <person name="Bloom T."/>
            <person name="Bloom T."/>
            <person name="Boguslavskiy L."/>
            <person name="Bonnet C."/>
            <person name="Boukhgalter B."/>
            <person name="Bourzgui I."/>
            <person name="Brown A."/>
            <person name="Cahill P."/>
            <person name="Channer S."/>
            <person name="Cheshatsang Y."/>
            <person name="Chuda L."/>
            <person name="Citroen M."/>
            <person name="Collymore A."/>
            <person name="Cooke P."/>
            <person name="Costello M."/>
            <person name="D'Aco K."/>
            <person name="Daza R."/>
            <person name="De Haan G."/>
            <person name="DeGray S."/>
            <person name="DeMaso C."/>
            <person name="Dhargay N."/>
            <person name="Dooley K."/>
            <person name="Dooley E."/>
            <person name="Doricent M."/>
            <person name="Dorje P."/>
            <person name="Dorjee K."/>
            <person name="Dupes A."/>
            <person name="Elong R."/>
            <person name="Falk J."/>
            <person name="Farina A."/>
            <person name="Faro S."/>
            <person name="Ferguson D."/>
            <person name="Fisher S."/>
            <person name="Foley C.D."/>
            <person name="Franke A."/>
            <person name="Friedrich D."/>
            <person name="Gadbois L."/>
            <person name="Gearin G."/>
            <person name="Gearin C.R."/>
            <person name="Giannoukos G."/>
            <person name="Goode T."/>
            <person name="Graham J."/>
            <person name="Grandbois E."/>
            <person name="Grewal S."/>
            <person name="Gyaltsen K."/>
            <person name="Hafez N."/>
            <person name="Hagos B."/>
            <person name="Hall J."/>
            <person name="Henson C."/>
            <person name="Hollinger A."/>
            <person name="Honan T."/>
            <person name="Huard M.D."/>
            <person name="Hughes L."/>
            <person name="Hurhula B."/>
            <person name="Husby M.E."/>
            <person name="Kamat A."/>
            <person name="Kanga B."/>
            <person name="Kashin S."/>
            <person name="Khazanovich D."/>
            <person name="Kisner P."/>
            <person name="Lance K."/>
            <person name="Lara M."/>
            <person name="Lee W."/>
            <person name="Lennon N."/>
            <person name="Letendre F."/>
            <person name="LeVine R."/>
            <person name="Lipovsky A."/>
            <person name="Liu X."/>
            <person name="Liu J."/>
            <person name="Liu S."/>
            <person name="Lokyitsang T."/>
            <person name="Lokyitsang Y."/>
            <person name="Lubonja R."/>
            <person name="Lui A."/>
            <person name="MacDonald P."/>
            <person name="Magnisalis V."/>
            <person name="Maru K."/>
            <person name="Matthews C."/>
            <person name="McCusker W."/>
            <person name="McDonough S."/>
            <person name="Mehta T."/>
            <person name="Meldrim J."/>
            <person name="Meneus L."/>
            <person name="Mihai O."/>
            <person name="Mihalev A."/>
            <person name="Mihova T."/>
            <person name="Mittelman R."/>
            <person name="Mlenga V."/>
            <person name="Montmayeur A."/>
            <person name="Mulrain L."/>
            <person name="Navidi A."/>
            <person name="Naylor J."/>
            <person name="Negash T."/>
            <person name="Nguyen T."/>
            <person name="Nguyen N."/>
            <person name="Nicol R."/>
            <person name="Norbu C."/>
            <person name="Norbu N."/>
            <person name="Novod N."/>
            <person name="O'Neill B."/>
            <person name="Osman S."/>
            <person name="Markiewicz E."/>
            <person name="Oyono O.L."/>
            <person name="Patti C."/>
            <person name="Phunkhang P."/>
            <person name="Pierre F."/>
            <person name="Priest M."/>
            <person name="Raghuraman S."/>
            <person name="Rege F."/>
            <person name="Reyes R."/>
            <person name="Rise C."/>
            <person name="Rogov P."/>
            <person name="Ross K."/>
            <person name="Ryan E."/>
            <person name="Settipalli S."/>
            <person name="Shea T."/>
            <person name="Sherpa N."/>
            <person name="Shi L."/>
            <person name="Shih D."/>
            <person name="Sparrow T."/>
            <person name="Spaulding J."/>
            <person name="Stalker J."/>
            <person name="Stange-Thomann N."/>
            <person name="Stavropoulos S."/>
            <person name="Stone C."/>
            <person name="Strader C."/>
            <person name="Tesfaye S."/>
            <person name="Thomson T."/>
            <person name="Thoulutsang Y."/>
            <person name="Thoulutsang D."/>
            <person name="Topham K."/>
            <person name="Topping I."/>
            <person name="Tsamla T."/>
            <person name="Vassiliev H."/>
            <person name="Vo A."/>
            <person name="Wangchuk T."/>
            <person name="Wangdi T."/>
            <person name="Weiand M."/>
            <person name="Wilkinson J."/>
            <person name="Wilson A."/>
            <person name="Yadav S."/>
            <person name="Young G."/>
            <person name="Yu Q."/>
            <person name="Zembek L."/>
            <person name="Zhong D."/>
            <person name="Zimmer A."/>
            <person name="Zwirko Z."/>
            <person name="Jaffe D.B."/>
            <person name="Alvarez P."/>
            <person name="Brockman W."/>
            <person name="Butler J."/>
            <person name="Chin C."/>
            <person name="Gnerre S."/>
            <person name="MacCallum I."/>
            <person name="Graves J.A."/>
            <person name="Ponting C.P."/>
            <person name="Breen M."/>
            <person name="Samollow P.B."/>
            <person name="Lander E.S."/>
            <person name="Lindblad-Toh K."/>
        </authorList>
    </citation>
    <scope>NUCLEOTIDE SEQUENCE [LARGE SCALE GENOMIC DNA]</scope>
</reference>
<dbReference type="GeneTree" id="ENSGT00940000163455"/>
<evidence type="ECO:0000313" key="1">
    <source>
        <dbReference type="Ensembl" id="ENSMODP00000057951.1"/>
    </source>
</evidence>
<dbReference type="Bgee" id="ENSMODG00000010252">
    <property type="expression patterns" value="Expressed in cerebellum and 1 other cell type or tissue"/>
</dbReference>
<keyword evidence="2" id="KW-1185">Reference proteome</keyword>
<organism evidence="1 2">
    <name type="scientific">Monodelphis domestica</name>
    <name type="common">Gray short-tailed opossum</name>
    <dbReference type="NCBI Taxonomy" id="13616"/>
    <lineage>
        <taxon>Eukaryota</taxon>
        <taxon>Metazoa</taxon>
        <taxon>Chordata</taxon>
        <taxon>Craniata</taxon>
        <taxon>Vertebrata</taxon>
        <taxon>Euteleostomi</taxon>
        <taxon>Mammalia</taxon>
        <taxon>Metatheria</taxon>
        <taxon>Didelphimorphia</taxon>
        <taxon>Didelphidae</taxon>
        <taxon>Monodelphis</taxon>
    </lineage>
</organism>
<dbReference type="AlphaFoldDB" id="A0A5F8HDE1"/>
<dbReference type="Proteomes" id="UP000002280">
    <property type="component" value="Chromosome 3"/>
</dbReference>
<dbReference type="Ensembl" id="ENSMODT00000066804.1">
    <property type="protein sequence ID" value="ENSMODP00000057951.1"/>
    <property type="gene ID" value="ENSMODG00000010252.4"/>
</dbReference>
<dbReference type="InterPro" id="IPR031390">
    <property type="entry name" value="OFCC1"/>
</dbReference>